<dbReference type="EMBL" id="JADOFV010000004">
    <property type="protein sequence ID" value="MBF7127615.1"/>
    <property type="molecule type" value="Genomic_DNA"/>
</dbReference>
<comment type="caution">
    <text evidence="1">The sequence shown here is derived from an EMBL/GenBank/DDBJ whole genome shotgun (WGS) entry which is preliminary data.</text>
</comment>
<dbReference type="AlphaFoldDB" id="A0AA41C0L0"/>
<organism evidence="1 2">
    <name type="scientific">Pediococcus pentosaceus</name>
    <dbReference type="NCBI Taxonomy" id="1255"/>
    <lineage>
        <taxon>Bacteria</taxon>
        <taxon>Bacillati</taxon>
        <taxon>Bacillota</taxon>
        <taxon>Bacilli</taxon>
        <taxon>Lactobacillales</taxon>
        <taxon>Lactobacillaceae</taxon>
        <taxon>Pediococcus</taxon>
    </lineage>
</organism>
<protein>
    <submittedName>
        <fullName evidence="1">Uncharacterized protein</fullName>
    </submittedName>
</protein>
<sequence>MIKEYRKTATIKAEQFNPDEYVPEYVFNNLERVPWTTSEKIENMLSILKTGEPKPDWRIKTIEGDMKINPGDWIATGVEGEHWAIADENFKKTYEEVEAK</sequence>
<dbReference type="RefSeq" id="WP_195752011.1">
    <property type="nucleotide sequence ID" value="NZ_JADOFV010000004.1"/>
</dbReference>
<gene>
    <name evidence="1" type="ORF">ITQ97_07340</name>
</gene>
<evidence type="ECO:0000313" key="1">
    <source>
        <dbReference type="EMBL" id="MBF7127615.1"/>
    </source>
</evidence>
<accession>A0AA41C0L0</accession>
<evidence type="ECO:0000313" key="2">
    <source>
        <dbReference type="Proteomes" id="UP000743107"/>
    </source>
</evidence>
<reference evidence="1" key="1">
    <citation type="submission" date="2020-11" db="EMBL/GenBank/DDBJ databases">
        <title>Antibiotic susceptibility profiles of Pediococcus pentosaceus from various origins and their implications for the safety assessment of strains with food-technology applications.</title>
        <authorList>
            <person name="Shani N."/>
            <person name="Oberhaensli S."/>
            <person name="Arias E."/>
        </authorList>
    </citation>
    <scope>NUCLEOTIDE SEQUENCE</scope>
    <source>
        <strain evidence="1">FAM 19164</strain>
    </source>
</reference>
<proteinExistence type="predicted"/>
<dbReference type="Proteomes" id="UP000743107">
    <property type="component" value="Unassembled WGS sequence"/>
</dbReference>
<name>A0AA41C0L0_PEDPE</name>